<sequence>MNEMILSQANAWGFPCACSVQGNCQVLPQQKTERWTLQLAGDRWLLLVGDVPQINLHPQEATVFLEHRRLSGENLEAVEF</sequence>
<dbReference type="EMBL" id="JAHHIF010000006">
    <property type="protein sequence ID" value="MBW4543991.1"/>
    <property type="molecule type" value="Genomic_DNA"/>
</dbReference>
<name>A0A951U9X3_9CYAN</name>
<organism evidence="1 2">
    <name type="scientific">Symplocastrum torsivum CPER-KK1</name>
    <dbReference type="NCBI Taxonomy" id="450513"/>
    <lineage>
        <taxon>Bacteria</taxon>
        <taxon>Bacillati</taxon>
        <taxon>Cyanobacteriota</taxon>
        <taxon>Cyanophyceae</taxon>
        <taxon>Oscillatoriophycideae</taxon>
        <taxon>Oscillatoriales</taxon>
        <taxon>Microcoleaceae</taxon>
        <taxon>Symplocastrum</taxon>
    </lineage>
</organism>
<comment type="caution">
    <text evidence="1">The sequence shown here is derived from an EMBL/GenBank/DDBJ whole genome shotgun (WGS) entry which is preliminary data.</text>
</comment>
<reference evidence="1" key="1">
    <citation type="submission" date="2021-05" db="EMBL/GenBank/DDBJ databases">
        <authorList>
            <person name="Pietrasiak N."/>
            <person name="Ward R."/>
            <person name="Stajich J.E."/>
            <person name="Kurbessoian T."/>
        </authorList>
    </citation>
    <scope>NUCLEOTIDE SEQUENCE</scope>
    <source>
        <strain evidence="1">CPER-KK1</strain>
    </source>
</reference>
<accession>A0A951U9X3</accession>
<dbReference type="Proteomes" id="UP000753908">
    <property type="component" value="Unassembled WGS sequence"/>
</dbReference>
<proteinExistence type="predicted"/>
<protein>
    <submittedName>
        <fullName evidence="1">Uncharacterized protein</fullName>
    </submittedName>
</protein>
<reference evidence="1" key="2">
    <citation type="journal article" date="2022" name="Microbiol. Resour. Announc.">
        <title>Metagenome Sequencing to Explore Phylogenomics of Terrestrial Cyanobacteria.</title>
        <authorList>
            <person name="Ward R.D."/>
            <person name="Stajich J.E."/>
            <person name="Johansen J.R."/>
            <person name="Huntemann M."/>
            <person name="Clum A."/>
            <person name="Foster B."/>
            <person name="Foster B."/>
            <person name="Roux S."/>
            <person name="Palaniappan K."/>
            <person name="Varghese N."/>
            <person name="Mukherjee S."/>
            <person name="Reddy T.B.K."/>
            <person name="Daum C."/>
            <person name="Copeland A."/>
            <person name="Chen I.A."/>
            <person name="Ivanova N.N."/>
            <person name="Kyrpides N.C."/>
            <person name="Shapiro N."/>
            <person name="Eloe-Fadrosh E.A."/>
            <person name="Pietrasiak N."/>
        </authorList>
    </citation>
    <scope>NUCLEOTIDE SEQUENCE</scope>
    <source>
        <strain evidence="1">CPER-KK1</strain>
    </source>
</reference>
<dbReference type="AlphaFoldDB" id="A0A951U9X3"/>
<gene>
    <name evidence="1" type="ORF">KME25_06055</name>
</gene>
<evidence type="ECO:0000313" key="1">
    <source>
        <dbReference type="EMBL" id="MBW4543991.1"/>
    </source>
</evidence>
<evidence type="ECO:0000313" key="2">
    <source>
        <dbReference type="Proteomes" id="UP000753908"/>
    </source>
</evidence>